<dbReference type="Gene3D" id="1.10.10.10">
    <property type="entry name" value="Winged helix-like DNA-binding domain superfamily/Winged helix DNA-binding domain"/>
    <property type="match status" value="1"/>
</dbReference>
<keyword evidence="2" id="KW-0805">Transcription regulation</keyword>
<reference evidence="6 7" key="1">
    <citation type="submission" date="2017-04" db="EMBL/GenBank/DDBJ databases">
        <authorList>
            <person name="Afonso C.L."/>
            <person name="Miller P.J."/>
            <person name="Scott M.A."/>
            <person name="Spackman E."/>
            <person name="Goraichik I."/>
            <person name="Dimitrov K.M."/>
            <person name="Suarez D.L."/>
            <person name="Swayne D.E."/>
        </authorList>
    </citation>
    <scope>NUCLEOTIDE SEQUENCE [LARGE SCALE GENOMIC DNA]</scope>
    <source>
        <strain evidence="6">LMG 28154</strain>
    </source>
</reference>
<dbReference type="SUPFAM" id="SSF46785">
    <property type="entry name" value="Winged helix' DNA-binding domain"/>
    <property type="match status" value="1"/>
</dbReference>
<comment type="similarity">
    <text evidence="1">Belongs to the LysR transcriptional regulatory family.</text>
</comment>
<dbReference type="InterPro" id="IPR000847">
    <property type="entry name" value="LysR_HTH_N"/>
</dbReference>
<dbReference type="Pfam" id="PF00126">
    <property type="entry name" value="HTH_1"/>
    <property type="match status" value="1"/>
</dbReference>
<keyword evidence="4" id="KW-0804">Transcription</keyword>
<protein>
    <submittedName>
        <fullName evidence="6">Transcriptional regulator</fullName>
    </submittedName>
</protein>
<evidence type="ECO:0000256" key="3">
    <source>
        <dbReference type="ARBA" id="ARBA00023125"/>
    </source>
</evidence>
<accession>A0A238GYU5</accession>
<organism evidence="6 7">
    <name type="scientific">Burkholderia singularis</name>
    <dbReference type="NCBI Taxonomy" id="1503053"/>
    <lineage>
        <taxon>Bacteria</taxon>
        <taxon>Pseudomonadati</taxon>
        <taxon>Pseudomonadota</taxon>
        <taxon>Betaproteobacteria</taxon>
        <taxon>Burkholderiales</taxon>
        <taxon>Burkholderiaceae</taxon>
        <taxon>Burkholderia</taxon>
        <taxon>pseudomallei group</taxon>
    </lineage>
</organism>
<dbReference type="PANTHER" id="PTHR30579">
    <property type="entry name" value="TRANSCRIPTIONAL REGULATOR"/>
    <property type="match status" value="1"/>
</dbReference>
<dbReference type="InterPro" id="IPR036388">
    <property type="entry name" value="WH-like_DNA-bd_sf"/>
</dbReference>
<dbReference type="Proteomes" id="UP000198460">
    <property type="component" value="Unassembled WGS sequence"/>
</dbReference>
<dbReference type="InterPro" id="IPR036390">
    <property type="entry name" value="WH_DNA-bd_sf"/>
</dbReference>
<dbReference type="Gene3D" id="3.40.190.10">
    <property type="entry name" value="Periplasmic binding protein-like II"/>
    <property type="match status" value="2"/>
</dbReference>
<dbReference type="GO" id="GO:0003700">
    <property type="term" value="F:DNA-binding transcription factor activity"/>
    <property type="evidence" value="ECO:0007669"/>
    <property type="project" value="InterPro"/>
</dbReference>
<dbReference type="FunFam" id="1.10.10.10:FF:000001">
    <property type="entry name" value="LysR family transcriptional regulator"/>
    <property type="match status" value="1"/>
</dbReference>
<evidence type="ECO:0000259" key="5">
    <source>
        <dbReference type="PROSITE" id="PS50931"/>
    </source>
</evidence>
<dbReference type="SUPFAM" id="SSF53850">
    <property type="entry name" value="Periplasmic binding protein-like II"/>
    <property type="match status" value="1"/>
</dbReference>
<dbReference type="GO" id="GO:0003677">
    <property type="term" value="F:DNA binding"/>
    <property type="evidence" value="ECO:0007669"/>
    <property type="project" value="UniProtKB-KW"/>
</dbReference>
<dbReference type="InterPro" id="IPR050176">
    <property type="entry name" value="LTTR"/>
</dbReference>
<evidence type="ECO:0000256" key="1">
    <source>
        <dbReference type="ARBA" id="ARBA00009437"/>
    </source>
</evidence>
<evidence type="ECO:0000313" key="7">
    <source>
        <dbReference type="Proteomes" id="UP000198460"/>
    </source>
</evidence>
<proteinExistence type="inferred from homology"/>
<evidence type="ECO:0000256" key="4">
    <source>
        <dbReference type="ARBA" id="ARBA00023163"/>
    </source>
</evidence>
<evidence type="ECO:0000256" key="2">
    <source>
        <dbReference type="ARBA" id="ARBA00023015"/>
    </source>
</evidence>
<keyword evidence="3" id="KW-0238">DNA-binding</keyword>
<name>A0A238GYU5_9BURK</name>
<dbReference type="PANTHER" id="PTHR30579:SF7">
    <property type="entry name" value="HTH-TYPE TRANSCRIPTIONAL REGULATOR LRHA-RELATED"/>
    <property type="match status" value="1"/>
</dbReference>
<dbReference type="PROSITE" id="PS50931">
    <property type="entry name" value="HTH_LYSR"/>
    <property type="match status" value="1"/>
</dbReference>
<evidence type="ECO:0000313" key="6">
    <source>
        <dbReference type="EMBL" id="SMF98158.1"/>
    </source>
</evidence>
<sequence length="314" mass="34371">MKNHRLLLENLVQLRERIAMDTLLEPSSAPLDIGLLRTFLAVVESNGFALAAERLALTPSAVSGHIKRLERAAGATLLARTTRRVELTPAGQTLHTYARNIVELERDARARLRGSPLDARLRIGASEDFAGTWLPQVLHAFGRRHRRTSIELKVGITVDLLREQARGKIDVVLGKACERVDAAGELLWEEPLVWAYTPAATLEPAGTLPLALFPEPCVYREAAVRALSSAQRPWRIVFESASMTGCVSAALAGFALTVLARSQLRDGLREYGSNDGLPTLPAARFYAFAHRPTPASEALIDAVRESGARRRFGT</sequence>
<gene>
    <name evidence="6" type="ORF">BSIN_1448</name>
</gene>
<dbReference type="Pfam" id="PF03466">
    <property type="entry name" value="LysR_substrate"/>
    <property type="match status" value="1"/>
</dbReference>
<dbReference type="AlphaFoldDB" id="A0A238GYU5"/>
<dbReference type="InterPro" id="IPR005119">
    <property type="entry name" value="LysR_subst-bd"/>
</dbReference>
<dbReference type="EMBL" id="FXAN01000013">
    <property type="protein sequence ID" value="SMF98158.1"/>
    <property type="molecule type" value="Genomic_DNA"/>
</dbReference>
<feature type="domain" description="HTH lysR-type" evidence="5">
    <location>
        <begin position="31"/>
        <end position="88"/>
    </location>
</feature>